<proteinExistence type="inferred from homology"/>
<dbReference type="KEGG" id="dan:6497837"/>
<dbReference type="PANTHER" id="PTHR10057">
    <property type="entry name" value="PERIPHERAL-TYPE BENZODIAZEPINE RECEPTOR"/>
    <property type="match status" value="1"/>
</dbReference>
<name>B3MLP4_DROAN</name>
<dbReference type="InterPro" id="IPR038330">
    <property type="entry name" value="TspO/MBR-related_sf"/>
</dbReference>
<dbReference type="EMBL" id="CH902620">
    <property type="protein sequence ID" value="EDV30765.1"/>
    <property type="molecule type" value="Genomic_DNA"/>
</dbReference>
<dbReference type="InterPro" id="IPR004307">
    <property type="entry name" value="TspO_MBR"/>
</dbReference>
<feature type="transmembrane region" description="Helical" evidence="6">
    <location>
        <begin position="86"/>
        <end position="107"/>
    </location>
</feature>
<dbReference type="CDD" id="cd15904">
    <property type="entry name" value="TSPO_MBR"/>
    <property type="match status" value="1"/>
</dbReference>
<dbReference type="PIRSF" id="PIRSF005859">
    <property type="entry name" value="PBR"/>
    <property type="match status" value="1"/>
</dbReference>
<dbReference type="GO" id="GO:0002082">
    <property type="term" value="P:regulation of oxidative phosphorylation"/>
    <property type="evidence" value="ECO:0007669"/>
    <property type="project" value="EnsemblMetazoa"/>
</dbReference>
<evidence type="ECO:0000313" key="7">
    <source>
        <dbReference type="EMBL" id="EDV30765.1"/>
    </source>
</evidence>
<evidence type="ECO:0000256" key="3">
    <source>
        <dbReference type="ARBA" id="ARBA00022692"/>
    </source>
</evidence>
<evidence type="ECO:0000256" key="6">
    <source>
        <dbReference type="SAM" id="Phobius"/>
    </source>
</evidence>
<dbReference type="AlphaFoldDB" id="B3MLP4"/>
<evidence type="ECO:0008006" key="9">
    <source>
        <dbReference type="Google" id="ProtNLM"/>
    </source>
</evidence>
<dbReference type="GO" id="GO:0005741">
    <property type="term" value="C:mitochondrial outer membrane"/>
    <property type="evidence" value="ECO:0007669"/>
    <property type="project" value="EnsemblMetazoa"/>
</dbReference>
<dbReference type="Pfam" id="PF03073">
    <property type="entry name" value="TspO_MBR"/>
    <property type="match status" value="1"/>
</dbReference>
<feature type="transmembrane region" description="Helical" evidence="6">
    <location>
        <begin position="139"/>
        <end position="161"/>
    </location>
</feature>
<feature type="transmembrane region" description="Helical" evidence="6">
    <location>
        <begin position="52"/>
        <end position="74"/>
    </location>
</feature>
<dbReference type="GO" id="GO:0043065">
    <property type="term" value="P:positive regulation of apoptotic process"/>
    <property type="evidence" value="ECO:0007669"/>
    <property type="project" value="EnsemblMetazoa"/>
</dbReference>
<evidence type="ECO:0000256" key="5">
    <source>
        <dbReference type="ARBA" id="ARBA00023136"/>
    </source>
</evidence>
<feature type="transmembrane region" description="Helical" evidence="6">
    <location>
        <begin position="12"/>
        <end position="31"/>
    </location>
</feature>
<organism evidence="7 8">
    <name type="scientific">Drosophila ananassae</name>
    <name type="common">Fruit fly</name>
    <dbReference type="NCBI Taxonomy" id="7217"/>
    <lineage>
        <taxon>Eukaryota</taxon>
        <taxon>Metazoa</taxon>
        <taxon>Ecdysozoa</taxon>
        <taxon>Arthropoda</taxon>
        <taxon>Hexapoda</taxon>
        <taxon>Insecta</taxon>
        <taxon>Pterygota</taxon>
        <taxon>Neoptera</taxon>
        <taxon>Endopterygota</taxon>
        <taxon>Diptera</taxon>
        <taxon>Brachycera</taxon>
        <taxon>Muscomorpha</taxon>
        <taxon>Ephydroidea</taxon>
        <taxon>Drosophilidae</taxon>
        <taxon>Drosophila</taxon>
        <taxon>Sophophora</taxon>
    </lineage>
</organism>
<dbReference type="HOGENOM" id="CLU_091805_2_1_1"/>
<dbReference type="GO" id="GO:0033013">
    <property type="term" value="P:tetrapyrrole metabolic process"/>
    <property type="evidence" value="ECO:0007669"/>
    <property type="project" value="UniProtKB-ARBA"/>
</dbReference>
<keyword evidence="5 6" id="KW-0472">Membrane</keyword>
<dbReference type="PANTHER" id="PTHR10057:SF0">
    <property type="entry name" value="TRANSLOCATOR PROTEIN"/>
    <property type="match status" value="1"/>
</dbReference>
<protein>
    <recommendedName>
        <fullName evidence="9">Translocator protein</fullName>
    </recommendedName>
</protein>
<dbReference type="PhylomeDB" id="B3MLP4"/>
<sequence length="187" mass="20499">MAEPRPCGGDLLRIAGAMILPNLGGLYNGSLTRKHLQNWYAHLKFPSFKPPNWVFAPVWTTLYAGMGYGSYLVWRDGGGFSGDAQLPLLAYGTQLALNWAWSPIFFGQHNIKGGLIDIVALTATAGACGVLFYQVNKVAGLIFVPYLAWLSFATALNYSIWKLNPESEAARIEEVQDEKPSSSQKAK</sequence>
<keyword evidence="4 6" id="KW-1133">Transmembrane helix</keyword>
<reference evidence="7 8" key="1">
    <citation type="journal article" date="2007" name="Nature">
        <title>Evolution of genes and genomes on the Drosophila phylogeny.</title>
        <authorList>
            <consortium name="Drosophila 12 Genomes Consortium"/>
            <person name="Clark A.G."/>
            <person name="Eisen M.B."/>
            <person name="Smith D.R."/>
            <person name="Bergman C.M."/>
            <person name="Oliver B."/>
            <person name="Markow T.A."/>
            <person name="Kaufman T.C."/>
            <person name="Kellis M."/>
            <person name="Gelbart W."/>
            <person name="Iyer V.N."/>
            <person name="Pollard D.A."/>
            <person name="Sackton T.B."/>
            <person name="Larracuente A.M."/>
            <person name="Singh N.D."/>
            <person name="Abad J.P."/>
            <person name="Abt D.N."/>
            <person name="Adryan B."/>
            <person name="Aguade M."/>
            <person name="Akashi H."/>
            <person name="Anderson W.W."/>
            <person name="Aquadro C.F."/>
            <person name="Ardell D.H."/>
            <person name="Arguello R."/>
            <person name="Artieri C.G."/>
            <person name="Barbash D.A."/>
            <person name="Barker D."/>
            <person name="Barsanti P."/>
            <person name="Batterham P."/>
            <person name="Batzoglou S."/>
            <person name="Begun D."/>
            <person name="Bhutkar A."/>
            <person name="Blanco E."/>
            <person name="Bosak S.A."/>
            <person name="Bradley R.K."/>
            <person name="Brand A.D."/>
            <person name="Brent M.R."/>
            <person name="Brooks A.N."/>
            <person name="Brown R.H."/>
            <person name="Butlin R.K."/>
            <person name="Caggese C."/>
            <person name="Calvi B.R."/>
            <person name="Bernardo de Carvalho A."/>
            <person name="Caspi A."/>
            <person name="Castrezana S."/>
            <person name="Celniker S.E."/>
            <person name="Chang J.L."/>
            <person name="Chapple C."/>
            <person name="Chatterji S."/>
            <person name="Chinwalla A."/>
            <person name="Civetta A."/>
            <person name="Clifton S.W."/>
            <person name="Comeron J.M."/>
            <person name="Costello J.C."/>
            <person name="Coyne J.A."/>
            <person name="Daub J."/>
            <person name="David R.G."/>
            <person name="Delcher A.L."/>
            <person name="Delehaunty K."/>
            <person name="Do C.B."/>
            <person name="Ebling H."/>
            <person name="Edwards K."/>
            <person name="Eickbush T."/>
            <person name="Evans J.D."/>
            <person name="Filipski A."/>
            <person name="Findeiss S."/>
            <person name="Freyhult E."/>
            <person name="Fulton L."/>
            <person name="Fulton R."/>
            <person name="Garcia A.C."/>
            <person name="Gardiner A."/>
            <person name="Garfield D.A."/>
            <person name="Garvin B.E."/>
            <person name="Gibson G."/>
            <person name="Gilbert D."/>
            <person name="Gnerre S."/>
            <person name="Godfrey J."/>
            <person name="Good R."/>
            <person name="Gotea V."/>
            <person name="Gravely B."/>
            <person name="Greenberg A.J."/>
            <person name="Griffiths-Jones S."/>
            <person name="Gross S."/>
            <person name="Guigo R."/>
            <person name="Gustafson E.A."/>
            <person name="Haerty W."/>
            <person name="Hahn M.W."/>
            <person name="Halligan D.L."/>
            <person name="Halpern A.L."/>
            <person name="Halter G.M."/>
            <person name="Han M.V."/>
            <person name="Heger A."/>
            <person name="Hillier L."/>
            <person name="Hinrichs A.S."/>
            <person name="Holmes I."/>
            <person name="Hoskins R.A."/>
            <person name="Hubisz M.J."/>
            <person name="Hultmark D."/>
            <person name="Huntley M.A."/>
            <person name="Jaffe D.B."/>
            <person name="Jagadeeshan S."/>
            <person name="Jeck W.R."/>
            <person name="Johnson J."/>
            <person name="Jones C.D."/>
            <person name="Jordan W.C."/>
            <person name="Karpen G.H."/>
            <person name="Kataoka E."/>
            <person name="Keightley P.D."/>
            <person name="Kheradpour P."/>
            <person name="Kirkness E.F."/>
            <person name="Koerich L.B."/>
            <person name="Kristiansen K."/>
            <person name="Kudrna D."/>
            <person name="Kulathinal R.J."/>
            <person name="Kumar S."/>
            <person name="Kwok R."/>
            <person name="Lander E."/>
            <person name="Langley C.H."/>
            <person name="Lapoint R."/>
            <person name="Lazzaro B.P."/>
            <person name="Lee S.J."/>
            <person name="Levesque L."/>
            <person name="Li R."/>
            <person name="Lin C.F."/>
            <person name="Lin M.F."/>
            <person name="Lindblad-Toh K."/>
            <person name="Llopart A."/>
            <person name="Long M."/>
            <person name="Low L."/>
            <person name="Lozovsky E."/>
            <person name="Lu J."/>
            <person name="Luo M."/>
            <person name="Machado C.A."/>
            <person name="Makalowski W."/>
            <person name="Marzo M."/>
            <person name="Matsuda M."/>
            <person name="Matzkin L."/>
            <person name="McAllister B."/>
            <person name="McBride C.S."/>
            <person name="McKernan B."/>
            <person name="McKernan K."/>
            <person name="Mendez-Lago M."/>
            <person name="Minx P."/>
            <person name="Mollenhauer M.U."/>
            <person name="Montooth K."/>
            <person name="Mount S.M."/>
            <person name="Mu X."/>
            <person name="Myers E."/>
            <person name="Negre B."/>
            <person name="Newfeld S."/>
            <person name="Nielsen R."/>
            <person name="Noor M.A."/>
            <person name="O'Grady P."/>
            <person name="Pachter L."/>
            <person name="Papaceit M."/>
            <person name="Parisi M.J."/>
            <person name="Parisi M."/>
            <person name="Parts L."/>
            <person name="Pedersen J.S."/>
            <person name="Pesole G."/>
            <person name="Phillippy A.M."/>
            <person name="Ponting C.P."/>
            <person name="Pop M."/>
            <person name="Porcelli D."/>
            <person name="Powell J.R."/>
            <person name="Prohaska S."/>
            <person name="Pruitt K."/>
            <person name="Puig M."/>
            <person name="Quesneville H."/>
            <person name="Ram K.R."/>
            <person name="Rand D."/>
            <person name="Rasmussen M.D."/>
            <person name="Reed L.K."/>
            <person name="Reenan R."/>
            <person name="Reily A."/>
            <person name="Remington K.A."/>
            <person name="Rieger T.T."/>
            <person name="Ritchie M.G."/>
            <person name="Robin C."/>
            <person name="Rogers Y.H."/>
            <person name="Rohde C."/>
            <person name="Rozas J."/>
            <person name="Rubenfield M.J."/>
            <person name="Ruiz A."/>
            <person name="Russo S."/>
            <person name="Salzberg S.L."/>
            <person name="Sanchez-Gracia A."/>
            <person name="Saranga D.J."/>
            <person name="Sato H."/>
            <person name="Schaeffer S.W."/>
            <person name="Schatz M.C."/>
            <person name="Schlenke T."/>
            <person name="Schwartz R."/>
            <person name="Segarra C."/>
            <person name="Singh R.S."/>
            <person name="Sirot L."/>
            <person name="Sirota M."/>
            <person name="Sisneros N.B."/>
            <person name="Smith C.D."/>
            <person name="Smith T.F."/>
            <person name="Spieth J."/>
            <person name="Stage D.E."/>
            <person name="Stark A."/>
            <person name="Stephan W."/>
            <person name="Strausberg R.L."/>
            <person name="Strempel S."/>
            <person name="Sturgill D."/>
            <person name="Sutton G."/>
            <person name="Sutton G.G."/>
            <person name="Tao W."/>
            <person name="Teichmann S."/>
            <person name="Tobari Y.N."/>
            <person name="Tomimura Y."/>
            <person name="Tsolas J.M."/>
            <person name="Valente V.L."/>
            <person name="Venter E."/>
            <person name="Venter J.C."/>
            <person name="Vicario S."/>
            <person name="Vieira F.G."/>
            <person name="Vilella A.J."/>
            <person name="Villasante A."/>
            <person name="Walenz B."/>
            <person name="Wang J."/>
            <person name="Wasserman M."/>
            <person name="Watts T."/>
            <person name="Wilson D."/>
            <person name="Wilson R.K."/>
            <person name="Wing R.A."/>
            <person name="Wolfner M.F."/>
            <person name="Wong A."/>
            <person name="Wong G.K."/>
            <person name="Wu C.I."/>
            <person name="Wu G."/>
            <person name="Yamamoto D."/>
            <person name="Yang H.P."/>
            <person name="Yang S.P."/>
            <person name="Yorke J.A."/>
            <person name="Yoshida K."/>
            <person name="Zdobnov E."/>
            <person name="Zhang P."/>
            <person name="Zhang Y."/>
            <person name="Zimin A.V."/>
            <person name="Baldwin J."/>
            <person name="Abdouelleil A."/>
            <person name="Abdulkadir J."/>
            <person name="Abebe A."/>
            <person name="Abera B."/>
            <person name="Abreu J."/>
            <person name="Acer S.C."/>
            <person name="Aftuck L."/>
            <person name="Alexander A."/>
            <person name="An P."/>
            <person name="Anderson E."/>
            <person name="Anderson S."/>
            <person name="Arachi H."/>
            <person name="Azer M."/>
            <person name="Bachantsang P."/>
            <person name="Barry A."/>
            <person name="Bayul T."/>
            <person name="Berlin A."/>
            <person name="Bessette D."/>
            <person name="Bloom T."/>
            <person name="Blye J."/>
            <person name="Boguslavskiy L."/>
            <person name="Bonnet C."/>
            <person name="Boukhgalter B."/>
            <person name="Bourzgui I."/>
            <person name="Brown A."/>
            <person name="Cahill P."/>
            <person name="Channer S."/>
            <person name="Cheshatsang Y."/>
            <person name="Chuda L."/>
            <person name="Citroen M."/>
            <person name="Collymore A."/>
            <person name="Cooke P."/>
            <person name="Costello M."/>
            <person name="D'Aco K."/>
            <person name="Daza R."/>
            <person name="De Haan G."/>
            <person name="DeGray S."/>
            <person name="DeMaso C."/>
            <person name="Dhargay N."/>
            <person name="Dooley K."/>
            <person name="Dooley E."/>
            <person name="Doricent M."/>
            <person name="Dorje P."/>
            <person name="Dorjee K."/>
            <person name="Dupes A."/>
            <person name="Elong R."/>
            <person name="Falk J."/>
            <person name="Farina A."/>
            <person name="Faro S."/>
            <person name="Ferguson D."/>
            <person name="Fisher S."/>
            <person name="Foley C.D."/>
            <person name="Franke A."/>
            <person name="Friedrich D."/>
            <person name="Gadbois L."/>
            <person name="Gearin G."/>
            <person name="Gearin C.R."/>
            <person name="Giannoukos G."/>
            <person name="Goode T."/>
            <person name="Graham J."/>
            <person name="Grandbois E."/>
            <person name="Grewal S."/>
            <person name="Gyaltsen K."/>
            <person name="Hafez N."/>
            <person name="Hagos B."/>
            <person name="Hall J."/>
            <person name="Henson C."/>
            <person name="Hollinger A."/>
            <person name="Honan T."/>
            <person name="Huard M.D."/>
            <person name="Hughes L."/>
            <person name="Hurhula B."/>
            <person name="Husby M.E."/>
            <person name="Kamat A."/>
            <person name="Kanga B."/>
            <person name="Kashin S."/>
            <person name="Khazanovich D."/>
            <person name="Kisner P."/>
            <person name="Lance K."/>
            <person name="Lara M."/>
            <person name="Lee W."/>
            <person name="Lennon N."/>
            <person name="Letendre F."/>
            <person name="LeVine R."/>
            <person name="Lipovsky A."/>
            <person name="Liu X."/>
            <person name="Liu J."/>
            <person name="Liu S."/>
            <person name="Lokyitsang T."/>
            <person name="Lokyitsang Y."/>
            <person name="Lubonja R."/>
            <person name="Lui A."/>
            <person name="MacDonald P."/>
            <person name="Magnisalis V."/>
            <person name="Maru K."/>
            <person name="Matthews C."/>
            <person name="McCusker W."/>
            <person name="McDonough S."/>
            <person name="Mehta T."/>
            <person name="Meldrim J."/>
            <person name="Meneus L."/>
            <person name="Mihai O."/>
            <person name="Mihalev A."/>
            <person name="Mihova T."/>
            <person name="Mittelman R."/>
            <person name="Mlenga V."/>
            <person name="Montmayeur A."/>
            <person name="Mulrain L."/>
            <person name="Navidi A."/>
            <person name="Naylor J."/>
            <person name="Negash T."/>
            <person name="Nguyen T."/>
            <person name="Nguyen N."/>
            <person name="Nicol R."/>
            <person name="Norbu C."/>
            <person name="Norbu N."/>
            <person name="Novod N."/>
            <person name="O'Neill B."/>
            <person name="Osman S."/>
            <person name="Markiewicz E."/>
            <person name="Oyono O.L."/>
            <person name="Patti C."/>
            <person name="Phunkhang P."/>
            <person name="Pierre F."/>
            <person name="Priest M."/>
            <person name="Raghuraman S."/>
            <person name="Rege F."/>
            <person name="Reyes R."/>
            <person name="Rise C."/>
            <person name="Rogov P."/>
            <person name="Ross K."/>
            <person name="Ryan E."/>
            <person name="Settipalli S."/>
            <person name="Shea T."/>
            <person name="Sherpa N."/>
            <person name="Shi L."/>
            <person name="Shih D."/>
            <person name="Sparrow T."/>
            <person name="Spaulding J."/>
            <person name="Stalker J."/>
            <person name="Stange-Thomann N."/>
            <person name="Stavropoulos S."/>
            <person name="Stone C."/>
            <person name="Strader C."/>
            <person name="Tesfaye S."/>
            <person name="Thomson T."/>
            <person name="Thoulutsang Y."/>
            <person name="Thoulutsang D."/>
            <person name="Topham K."/>
            <person name="Topping I."/>
            <person name="Tsamla T."/>
            <person name="Vassiliev H."/>
            <person name="Vo A."/>
            <person name="Wangchuk T."/>
            <person name="Wangdi T."/>
            <person name="Weiand M."/>
            <person name="Wilkinson J."/>
            <person name="Wilson A."/>
            <person name="Yadav S."/>
            <person name="Young G."/>
            <person name="Yu Q."/>
            <person name="Zembek L."/>
            <person name="Zhong D."/>
            <person name="Zimmer A."/>
            <person name="Zwirko Z."/>
            <person name="Jaffe D.B."/>
            <person name="Alvarez P."/>
            <person name="Brockman W."/>
            <person name="Butler J."/>
            <person name="Chin C."/>
            <person name="Gnerre S."/>
            <person name="Grabherr M."/>
            <person name="Kleber M."/>
            <person name="Mauceli E."/>
            <person name="MacCallum I."/>
        </authorList>
    </citation>
    <scope>NUCLEOTIDE SEQUENCE [LARGE SCALE GENOMIC DNA]</scope>
    <source>
        <strain evidence="8">Tucson 14024-0371.13</strain>
    </source>
</reference>
<dbReference type="FunCoup" id="B3MLP4">
    <property type="interactions" value="260"/>
</dbReference>
<dbReference type="GO" id="GO:0008340">
    <property type="term" value="P:determination of adult lifespan"/>
    <property type="evidence" value="ECO:0007669"/>
    <property type="project" value="EnsemblMetazoa"/>
</dbReference>
<evidence type="ECO:0000313" key="8">
    <source>
        <dbReference type="Proteomes" id="UP000007801"/>
    </source>
</evidence>
<accession>B3MLP4</accession>
<evidence type="ECO:0000256" key="2">
    <source>
        <dbReference type="ARBA" id="ARBA00007524"/>
    </source>
</evidence>
<gene>
    <name evidence="7" type="primary">Dana\GF15022</name>
    <name evidence="7" type="synonym">dana_GLEANR_15788</name>
    <name evidence="7" type="ORF">GF15022</name>
</gene>
<dbReference type="OrthoDB" id="8841220at2759"/>
<dbReference type="InParanoid" id="B3MLP4"/>
<dbReference type="FunFam" id="1.20.1260.100:FF:000001">
    <property type="entry name" value="translocator protein 2"/>
    <property type="match status" value="1"/>
</dbReference>
<dbReference type="OMA" id="WSWLFFG"/>
<feature type="transmembrane region" description="Helical" evidence="6">
    <location>
        <begin position="114"/>
        <end position="133"/>
    </location>
</feature>
<evidence type="ECO:0000256" key="4">
    <source>
        <dbReference type="ARBA" id="ARBA00022989"/>
    </source>
</evidence>
<keyword evidence="8" id="KW-1185">Reference proteome</keyword>
<comment type="subcellular location">
    <subcellularLocation>
        <location evidence="1">Membrane</location>
        <topology evidence="1">Multi-pass membrane protein</topology>
    </subcellularLocation>
</comment>
<dbReference type="Gene3D" id="1.20.1260.100">
    <property type="entry name" value="TspO/MBR protein"/>
    <property type="match status" value="1"/>
</dbReference>
<comment type="similarity">
    <text evidence="2">Belongs to the TspO/BZRP family.</text>
</comment>
<keyword evidence="3 6" id="KW-0812">Transmembrane</keyword>
<dbReference type="eggNOG" id="KOG3797">
    <property type="taxonomic scope" value="Eukaryota"/>
</dbReference>
<dbReference type="STRING" id="7217.B3MLP4"/>
<dbReference type="Proteomes" id="UP000007801">
    <property type="component" value="Unassembled WGS sequence"/>
</dbReference>
<dbReference type="GeneID" id="6497837"/>
<evidence type="ECO:0000256" key="1">
    <source>
        <dbReference type="ARBA" id="ARBA00004141"/>
    </source>
</evidence>